<evidence type="ECO:0000313" key="3">
    <source>
        <dbReference type="Proteomes" id="UP001596043"/>
    </source>
</evidence>
<feature type="coiled-coil region" evidence="1">
    <location>
        <begin position="154"/>
        <end position="210"/>
    </location>
</feature>
<proteinExistence type="predicted"/>
<dbReference type="Proteomes" id="UP001596043">
    <property type="component" value="Unassembled WGS sequence"/>
</dbReference>
<reference evidence="3" key="1">
    <citation type="journal article" date="2019" name="Int. J. Syst. Evol. Microbiol.">
        <title>The Global Catalogue of Microorganisms (GCM) 10K type strain sequencing project: providing services to taxonomists for standard genome sequencing and annotation.</title>
        <authorList>
            <consortium name="The Broad Institute Genomics Platform"/>
            <consortium name="The Broad Institute Genome Sequencing Center for Infectious Disease"/>
            <person name="Wu L."/>
            <person name="Ma J."/>
        </authorList>
    </citation>
    <scope>NUCLEOTIDE SEQUENCE [LARGE SCALE GENOMIC DNA]</scope>
    <source>
        <strain evidence="3">YJ-61-S</strain>
    </source>
</reference>
<comment type="caution">
    <text evidence="2">The sequence shown here is derived from an EMBL/GenBank/DDBJ whole genome shotgun (WGS) entry which is preliminary data.</text>
</comment>
<evidence type="ECO:0000313" key="2">
    <source>
        <dbReference type="EMBL" id="MFC4634647.1"/>
    </source>
</evidence>
<name>A0ABV9HXU5_9FLAO</name>
<protein>
    <recommendedName>
        <fullName evidence="4">DUF3375 domain-containing protein</fullName>
    </recommendedName>
</protein>
<keyword evidence="1" id="KW-0175">Coiled coil</keyword>
<dbReference type="RefSeq" id="WP_379979111.1">
    <property type="nucleotide sequence ID" value="NZ_JBHSFV010000007.1"/>
</dbReference>
<sequence>MKEERSGIFDFIDEISKEETYRQLYPSKKEGIVIAHLYQRVKSGYYENDSFTAEQIHSLFEFTMNEEEKRVSDVKGRINKLQKYFLKYDEETQLYSFQEYGIKFCRIAEETLIGSLKPTEIKIICSQLKQKLRESIGDETKIEEWFIIHFKSFHPNLKQQIDFLDRQIDEAVEKLRNDTLAEKKSPLKLLQTVSDDLVDIQNKNDELRSAFSETYSISTLLFEIKTEQEILLERIRYTTRFFNNVQSRLRNTNRRLDRIQPKIKQLFFTLNQPEYSAKIDRFIRFLLKYSTLEKKGNDKEIIFPKEVNSITSNHKRPKYLLIDRDRDLFPTQAKPRKKYHRDQKIEAQNKAVLENAFDDAQTIDDWVQLFFAQLQQKKELNISKGFFLVLEDTNDVTIATKVTFKVIEDAHNNEKYKVDIDKTNLVQNKNTALWKTMIFQK</sequence>
<dbReference type="EMBL" id="JBHSFV010000007">
    <property type="protein sequence ID" value="MFC4634647.1"/>
    <property type="molecule type" value="Genomic_DNA"/>
</dbReference>
<evidence type="ECO:0008006" key="4">
    <source>
        <dbReference type="Google" id="ProtNLM"/>
    </source>
</evidence>
<evidence type="ECO:0000256" key="1">
    <source>
        <dbReference type="SAM" id="Coils"/>
    </source>
</evidence>
<accession>A0ABV9HXU5</accession>
<organism evidence="2 3">
    <name type="scientific">Dokdonia ponticola</name>
    <dbReference type="NCBI Taxonomy" id="2041041"/>
    <lineage>
        <taxon>Bacteria</taxon>
        <taxon>Pseudomonadati</taxon>
        <taxon>Bacteroidota</taxon>
        <taxon>Flavobacteriia</taxon>
        <taxon>Flavobacteriales</taxon>
        <taxon>Flavobacteriaceae</taxon>
        <taxon>Dokdonia</taxon>
    </lineage>
</organism>
<gene>
    <name evidence="2" type="ORF">ACFO3O_12050</name>
</gene>
<keyword evidence="3" id="KW-1185">Reference proteome</keyword>